<evidence type="ECO:0008006" key="6">
    <source>
        <dbReference type="Google" id="ProtNLM"/>
    </source>
</evidence>
<evidence type="ECO:0000256" key="2">
    <source>
        <dbReference type="ARBA" id="ARBA00022803"/>
    </source>
</evidence>
<dbReference type="GO" id="GO:0005654">
    <property type="term" value="C:nucleoplasm"/>
    <property type="evidence" value="ECO:0007669"/>
    <property type="project" value="TreeGrafter"/>
</dbReference>
<dbReference type="STRING" id="177199.A0A420YCP1"/>
<reference evidence="4 5" key="1">
    <citation type="submission" date="2018-08" db="EMBL/GenBank/DDBJ databases">
        <title>Draft genome of the lignicolous fungus Coniochaeta pulveracea.</title>
        <authorList>
            <person name="Borstlap C.J."/>
            <person name="De Witt R.N."/>
            <person name="Botha A."/>
            <person name="Volschenk H."/>
        </authorList>
    </citation>
    <scope>NUCLEOTIDE SEQUENCE [LARGE SCALE GENOMIC DNA]</scope>
    <source>
        <strain evidence="4 5">CAB683</strain>
    </source>
</reference>
<proteinExistence type="predicted"/>
<feature type="compositionally biased region" description="Low complexity" evidence="3">
    <location>
        <begin position="8"/>
        <end position="26"/>
    </location>
</feature>
<sequence>MASNDEQPTTAVTAAVAPETTDTSAAAETTGTTSLVGDIAQTAASAASSLPTTPGIATAGTVTPFELDERQRRLSLDVSLADLCAKATALYAQKKYEDAADIFSRATEMQAEMNGEMNPKNAEILFLYGRALYKVGQSKSDVLGGAAPVTEGEGAKKGSKKKANGEAKKAADGAEPEKIIEKAIAGAADDATEPKSADVDNKPLIQIEGDEDSDEEMDDEEGEDGAEEEDDDFETAFQVLDLARVLFTKELEEEQQQADTEEGKGKDVSEGDSPKVRHIKERLADAHDLLAEISLENEKYLIPVS</sequence>
<organism evidence="4 5">
    <name type="scientific">Coniochaeta pulveracea</name>
    <dbReference type="NCBI Taxonomy" id="177199"/>
    <lineage>
        <taxon>Eukaryota</taxon>
        <taxon>Fungi</taxon>
        <taxon>Dikarya</taxon>
        <taxon>Ascomycota</taxon>
        <taxon>Pezizomycotina</taxon>
        <taxon>Sordariomycetes</taxon>
        <taxon>Sordariomycetidae</taxon>
        <taxon>Coniochaetales</taxon>
        <taxon>Coniochaetaceae</taxon>
        <taxon>Coniochaeta</taxon>
    </lineage>
</organism>
<dbReference type="GO" id="GO:0034080">
    <property type="term" value="P:CENP-A containing chromatin assembly"/>
    <property type="evidence" value="ECO:0007669"/>
    <property type="project" value="TreeGrafter"/>
</dbReference>
<keyword evidence="2" id="KW-0802">TPR repeat</keyword>
<feature type="compositionally biased region" description="Basic and acidic residues" evidence="3">
    <location>
        <begin position="192"/>
        <end position="201"/>
    </location>
</feature>
<dbReference type="GO" id="GO:0006335">
    <property type="term" value="P:DNA replication-dependent chromatin assembly"/>
    <property type="evidence" value="ECO:0007669"/>
    <property type="project" value="TreeGrafter"/>
</dbReference>
<feature type="region of interest" description="Disordered" evidence="3">
    <location>
        <begin position="1"/>
        <end position="26"/>
    </location>
</feature>
<feature type="region of interest" description="Disordered" evidence="3">
    <location>
        <begin position="250"/>
        <end position="277"/>
    </location>
</feature>
<evidence type="ECO:0000313" key="4">
    <source>
        <dbReference type="EMBL" id="RKU45662.1"/>
    </source>
</evidence>
<evidence type="ECO:0000313" key="5">
    <source>
        <dbReference type="Proteomes" id="UP000275385"/>
    </source>
</evidence>
<feature type="region of interest" description="Disordered" evidence="3">
    <location>
        <begin position="142"/>
        <end position="232"/>
    </location>
</feature>
<dbReference type="GO" id="GO:0042393">
    <property type="term" value="F:histone binding"/>
    <property type="evidence" value="ECO:0007669"/>
    <property type="project" value="TreeGrafter"/>
</dbReference>
<dbReference type="Proteomes" id="UP000275385">
    <property type="component" value="Unassembled WGS sequence"/>
</dbReference>
<dbReference type="InterPro" id="IPR011990">
    <property type="entry name" value="TPR-like_helical_dom_sf"/>
</dbReference>
<dbReference type="InterPro" id="IPR051730">
    <property type="entry name" value="NASP-like"/>
</dbReference>
<comment type="caution">
    <text evidence="4">The sequence shown here is derived from an EMBL/GenBank/DDBJ whole genome shotgun (WGS) entry which is preliminary data.</text>
</comment>
<feature type="compositionally biased region" description="Basic and acidic residues" evidence="3">
    <location>
        <begin position="163"/>
        <end position="181"/>
    </location>
</feature>
<feature type="compositionally biased region" description="Acidic residues" evidence="3">
    <location>
        <begin position="208"/>
        <end position="232"/>
    </location>
</feature>
<gene>
    <name evidence="4" type="ORF">DL546_004589</name>
</gene>
<name>A0A420YCP1_9PEZI</name>
<dbReference type="PANTHER" id="PTHR15081:SF1">
    <property type="entry name" value="NUCLEAR AUTOANTIGENIC SPERM PROTEIN"/>
    <property type="match status" value="1"/>
</dbReference>
<dbReference type="Gene3D" id="1.25.40.10">
    <property type="entry name" value="Tetratricopeptide repeat domain"/>
    <property type="match status" value="1"/>
</dbReference>
<keyword evidence="1" id="KW-0677">Repeat</keyword>
<feature type="compositionally biased region" description="Basic and acidic residues" evidence="3">
    <location>
        <begin position="261"/>
        <end position="277"/>
    </location>
</feature>
<evidence type="ECO:0000256" key="1">
    <source>
        <dbReference type="ARBA" id="ARBA00022737"/>
    </source>
</evidence>
<dbReference type="PANTHER" id="PTHR15081">
    <property type="entry name" value="NUCLEAR AUTOANTIGENIC SPERM PROTEIN NASP -RELATED"/>
    <property type="match status" value="1"/>
</dbReference>
<dbReference type="EMBL" id="QVQW01000019">
    <property type="protein sequence ID" value="RKU45662.1"/>
    <property type="molecule type" value="Genomic_DNA"/>
</dbReference>
<dbReference type="SUPFAM" id="SSF48452">
    <property type="entry name" value="TPR-like"/>
    <property type="match status" value="1"/>
</dbReference>
<dbReference type="OrthoDB" id="5587616at2759"/>
<accession>A0A420YCP1</accession>
<evidence type="ECO:0000256" key="3">
    <source>
        <dbReference type="SAM" id="MobiDB-lite"/>
    </source>
</evidence>
<dbReference type="AlphaFoldDB" id="A0A420YCP1"/>
<feature type="compositionally biased region" description="Acidic residues" evidence="3">
    <location>
        <begin position="251"/>
        <end position="260"/>
    </location>
</feature>
<keyword evidence="5" id="KW-1185">Reference proteome</keyword>
<protein>
    <recommendedName>
        <fullName evidence="6">Tetratricopeptide SHNi-TPR domain-containing protein</fullName>
    </recommendedName>
</protein>